<feature type="compositionally biased region" description="Acidic residues" evidence="1">
    <location>
        <begin position="140"/>
        <end position="152"/>
    </location>
</feature>
<feature type="compositionally biased region" description="Basic and acidic residues" evidence="1">
    <location>
        <begin position="110"/>
        <end position="121"/>
    </location>
</feature>
<feature type="compositionally biased region" description="Polar residues" evidence="1">
    <location>
        <begin position="76"/>
        <end position="88"/>
    </location>
</feature>
<feature type="compositionally biased region" description="Basic residues" evidence="1">
    <location>
        <begin position="122"/>
        <end position="134"/>
    </location>
</feature>
<name>A0A0E0FV70_ORYNI</name>
<sequence>MAIGYLLPFVDHRLPLRGYRSSKSPRKPLLPPPSSPSLAPRSSPARFCCPGMEVEVHVDGLQKFAFQPPPRYAQCLNTSNSLEPQQRVLSKRGGDVGEGGPQRRRIASRRHGELRVEARARERCRRPSRRRKAAGRSGDDGDTEAEGGGEDEGSSRFCPPRGDDSLAHTRPTRAASQSGAARGGELEGNPAEGWPTSPTQCRRRPPRPPETTTTTPSSQPASSLLGLLQREREREREEGSEEAKNMRVYCHVTCATE</sequence>
<dbReference type="Proteomes" id="UP000006591">
    <property type="component" value="Chromosome 1"/>
</dbReference>
<dbReference type="Gramene" id="ONIVA01G40710.1">
    <property type="protein sequence ID" value="ONIVA01G40710.1"/>
    <property type="gene ID" value="ONIVA01G40710"/>
</dbReference>
<dbReference type="AlphaFoldDB" id="A0A0E0FV70"/>
<feature type="region of interest" description="Disordered" evidence="1">
    <location>
        <begin position="76"/>
        <end position="244"/>
    </location>
</feature>
<organism evidence="2">
    <name type="scientific">Oryza nivara</name>
    <name type="common">Indian wild rice</name>
    <name type="synonym">Oryza sativa f. spontanea</name>
    <dbReference type="NCBI Taxonomy" id="4536"/>
    <lineage>
        <taxon>Eukaryota</taxon>
        <taxon>Viridiplantae</taxon>
        <taxon>Streptophyta</taxon>
        <taxon>Embryophyta</taxon>
        <taxon>Tracheophyta</taxon>
        <taxon>Spermatophyta</taxon>
        <taxon>Magnoliopsida</taxon>
        <taxon>Liliopsida</taxon>
        <taxon>Poales</taxon>
        <taxon>Poaceae</taxon>
        <taxon>BOP clade</taxon>
        <taxon>Oryzoideae</taxon>
        <taxon>Oryzeae</taxon>
        <taxon>Oryzinae</taxon>
        <taxon>Oryza</taxon>
    </lineage>
</organism>
<feature type="compositionally biased region" description="Basic and acidic residues" evidence="1">
    <location>
        <begin position="229"/>
        <end position="244"/>
    </location>
</feature>
<evidence type="ECO:0000313" key="2">
    <source>
        <dbReference type="EnsemblPlants" id="ONIVA01G40710.1"/>
    </source>
</evidence>
<proteinExistence type="predicted"/>
<evidence type="ECO:0000256" key="1">
    <source>
        <dbReference type="SAM" id="MobiDB-lite"/>
    </source>
</evidence>
<feature type="compositionally biased region" description="Low complexity" evidence="1">
    <location>
        <begin position="210"/>
        <end position="228"/>
    </location>
</feature>
<evidence type="ECO:0000313" key="3">
    <source>
        <dbReference type="Proteomes" id="UP000006591"/>
    </source>
</evidence>
<protein>
    <submittedName>
        <fullName evidence="2">Uncharacterized protein</fullName>
    </submittedName>
</protein>
<reference evidence="2" key="1">
    <citation type="submission" date="2015-04" db="UniProtKB">
        <authorList>
            <consortium name="EnsemblPlants"/>
        </authorList>
    </citation>
    <scope>IDENTIFICATION</scope>
    <source>
        <strain evidence="2">SL10</strain>
    </source>
</reference>
<accession>A0A0E0FV70</accession>
<dbReference type="HOGENOM" id="CLU_1083303_0_0_1"/>
<keyword evidence="3" id="KW-1185">Reference proteome</keyword>
<dbReference type="EnsemblPlants" id="ONIVA01G40710.1">
    <property type="protein sequence ID" value="ONIVA01G40710.1"/>
    <property type="gene ID" value="ONIVA01G40710"/>
</dbReference>
<feature type="region of interest" description="Disordered" evidence="1">
    <location>
        <begin position="17"/>
        <end position="44"/>
    </location>
</feature>
<reference evidence="2" key="2">
    <citation type="submission" date="2018-04" db="EMBL/GenBank/DDBJ databases">
        <title>OnivRS2 (Oryza nivara Reference Sequence Version 2).</title>
        <authorList>
            <person name="Zhang J."/>
            <person name="Kudrna D."/>
            <person name="Lee S."/>
            <person name="Talag J."/>
            <person name="Rajasekar S."/>
            <person name="Welchert J."/>
            <person name="Hsing Y.-I."/>
            <person name="Wing R.A."/>
        </authorList>
    </citation>
    <scope>NUCLEOTIDE SEQUENCE [LARGE SCALE GENOMIC DNA]</scope>
</reference>